<protein>
    <recommendedName>
        <fullName evidence="9">Cation efflux protein cytoplasmic domain-containing protein</fullName>
    </recommendedName>
</protein>
<feature type="domain" description="Cation efflux protein cytoplasmic" evidence="9">
    <location>
        <begin position="316"/>
        <end position="375"/>
    </location>
</feature>
<feature type="compositionally biased region" description="Basic and acidic residues" evidence="7">
    <location>
        <begin position="72"/>
        <end position="86"/>
    </location>
</feature>
<keyword evidence="4" id="KW-0862">Zinc</keyword>
<dbReference type="PANTHER" id="PTHR45820:SF4">
    <property type="entry name" value="ZINC TRANSPORTER 63C, ISOFORM F"/>
    <property type="match status" value="1"/>
</dbReference>
<feature type="transmembrane region" description="Helical" evidence="8">
    <location>
        <begin position="286"/>
        <end position="312"/>
    </location>
</feature>
<feature type="compositionally biased region" description="Polar residues" evidence="7">
    <location>
        <begin position="92"/>
        <end position="111"/>
    </location>
</feature>
<organism evidence="10 11">
    <name type="scientific">Seiridium cardinale</name>
    <dbReference type="NCBI Taxonomy" id="138064"/>
    <lineage>
        <taxon>Eukaryota</taxon>
        <taxon>Fungi</taxon>
        <taxon>Dikarya</taxon>
        <taxon>Ascomycota</taxon>
        <taxon>Pezizomycotina</taxon>
        <taxon>Sordariomycetes</taxon>
        <taxon>Xylariomycetidae</taxon>
        <taxon>Amphisphaeriales</taxon>
        <taxon>Sporocadaceae</taxon>
        <taxon>Seiridium</taxon>
    </lineage>
</organism>
<feature type="transmembrane region" description="Helical" evidence="8">
    <location>
        <begin position="254"/>
        <end position="274"/>
    </location>
</feature>
<dbReference type="EMBL" id="JARVKM010000125">
    <property type="protein sequence ID" value="KAK9769450.1"/>
    <property type="molecule type" value="Genomic_DNA"/>
</dbReference>
<evidence type="ECO:0000256" key="2">
    <source>
        <dbReference type="ARBA" id="ARBA00008873"/>
    </source>
</evidence>
<dbReference type="PANTHER" id="PTHR45820">
    <property type="entry name" value="FI23527P1"/>
    <property type="match status" value="1"/>
</dbReference>
<evidence type="ECO:0000256" key="7">
    <source>
        <dbReference type="SAM" id="MobiDB-lite"/>
    </source>
</evidence>
<dbReference type="InterPro" id="IPR036837">
    <property type="entry name" value="Cation_efflux_CTD_sf"/>
</dbReference>
<evidence type="ECO:0000259" key="9">
    <source>
        <dbReference type="Pfam" id="PF16916"/>
    </source>
</evidence>
<dbReference type="InterPro" id="IPR027469">
    <property type="entry name" value="Cation_efflux_TMD_sf"/>
</dbReference>
<accession>A0ABR2X6S0</accession>
<keyword evidence="11" id="KW-1185">Reference proteome</keyword>
<evidence type="ECO:0000256" key="6">
    <source>
        <dbReference type="ARBA" id="ARBA00023136"/>
    </source>
</evidence>
<feature type="region of interest" description="Disordered" evidence="7">
    <location>
        <begin position="72"/>
        <end position="172"/>
    </location>
</feature>
<comment type="caution">
    <text evidence="10">The sequence shown here is derived from an EMBL/GenBank/DDBJ whole genome shotgun (WGS) entry which is preliminary data.</text>
</comment>
<name>A0ABR2X6S0_9PEZI</name>
<proteinExistence type="inferred from homology"/>
<keyword evidence="5 8" id="KW-1133">Transmembrane helix</keyword>
<evidence type="ECO:0000256" key="5">
    <source>
        <dbReference type="ARBA" id="ARBA00022989"/>
    </source>
</evidence>
<evidence type="ECO:0000256" key="4">
    <source>
        <dbReference type="ARBA" id="ARBA00022833"/>
    </source>
</evidence>
<dbReference type="Pfam" id="PF16916">
    <property type="entry name" value="ZT_dimer"/>
    <property type="match status" value="1"/>
</dbReference>
<evidence type="ECO:0000256" key="3">
    <source>
        <dbReference type="ARBA" id="ARBA00022692"/>
    </source>
</evidence>
<reference evidence="10 11" key="1">
    <citation type="submission" date="2024-02" db="EMBL/GenBank/DDBJ databases">
        <title>First draft genome assembly of two strains of Seiridium cardinale.</title>
        <authorList>
            <person name="Emiliani G."/>
            <person name="Scali E."/>
        </authorList>
    </citation>
    <scope>NUCLEOTIDE SEQUENCE [LARGE SCALE GENOMIC DNA]</scope>
    <source>
        <strain evidence="10 11">BM-138-000479</strain>
    </source>
</reference>
<evidence type="ECO:0000313" key="11">
    <source>
        <dbReference type="Proteomes" id="UP001465668"/>
    </source>
</evidence>
<evidence type="ECO:0000256" key="8">
    <source>
        <dbReference type="SAM" id="Phobius"/>
    </source>
</evidence>
<comment type="similarity">
    <text evidence="2">Belongs to the cation diffusion facilitator (CDF) transporter (TC 2.A.4) family. SLC30A subfamily.</text>
</comment>
<keyword evidence="3 8" id="KW-0812">Transmembrane</keyword>
<evidence type="ECO:0000256" key="1">
    <source>
        <dbReference type="ARBA" id="ARBA00004141"/>
    </source>
</evidence>
<keyword evidence="6 8" id="KW-0472">Membrane</keyword>
<dbReference type="SUPFAM" id="SSF160240">
    <property type="entry name" value="Cation efflux protein cytoplasmic domain-like"/>
    <property type="match status" value="1"/>
</dbReference>
<dbReference type="SUPFAM" id="SSF161111">
    <property type="entry name" value="Cation efflux protein transmembrane domain-like"/>
    <property type="match status" value="1"/>
</dbReference>
<evidence type="ECO:0000313" key="10">
    <source>
        <dbReference type="EMBL" id="KAK9769450.1"/>
    </source>
</evidence>
<feature type="transmembrane region" description="Helical" evidence="8">
    <location>
        <begin position="40"/>
        <end position="59"/>
    </location>
</feature>
<dbReference type="Proteomes" id="UP001465668">
    <property type="component" value="Unassembled WGS sequence"/>
</dbReference>
<comment type="subcellular location">
    <subcellularLocation>
        <location evidence="1">Membrane</location>
        <topology evidence="1">Multi-pass membrane protein</topology>
    </subcellularLocation>
</comment>
<dbReference type="InterPro" id="IPR027470">
    <property type="entry name" value="Cation_efflux_CTD"/>
</dbReference>
<sequence length="403" mass="44379">MNQFARATIVASLFSSGIFVGLAGVLSVEAVVKCIFLEDMKVPFLVFIMAAISVSQSVLKTAVVLARRSWHDHTEVEEHGGSETERAIASGGSDQVPTGSVSSTIPSCVITSPSPPEPGSSSMSHPSTEQRPVLPDPNTPRSEDQGTIHHVKSERKPTPRPNKLRPNAVRIDDESFHPAPFRQHIINHSQRMFGVDGGTSSDEEFVAEETTPLIIKTDLLISPSYQYHRRNHVKPIPRSKNEDGTRSDARKISIWDLGELLWAFGFLIASFTIWRHPSSKTQYLDPAMALIASSLALWYSVPVALAAGRILMTSAPSHLDIMHIKEDIQELEWVIAVHHLHVWTLDGSKVVATVHVTVAEDMLTPDADEWLALVRSIRKVFHTHGVHSTTIEPKFPGDSCSVV</sequence>
<gene>
    <name evidence="10" type="ORF">SCAR479_13875</name>
</gene>